<dbReference type="Pfam" id="PF13443">
    <property type="entry name" value="HTH_26"/>
    <property type="match status" value="1"/>
</dbReference>
<reference evidence="2" key="2">
    <citation type="journal article" date="2021" name="PeerJ">
        <title>Extensive microbial diversity within the chicken gut microbiome revealed by metagenomics and culture.</title>
        <authorList>
            <person name="Gilroy R."/>
            <person name="Ravi A."/>
            <person name="Getino M."/>
            <person name="Pursley I."/>
            <person name="Horton D.L."/>
            <person name="Alikhan N.F."/>
            <person name="Baker D."/>
            <person name="Gharbi K."/>
            <person name="Hall N."/>
            <person name="Watson M."/>
            <person name="Adriaenssens E.M."/>
            <person name="Foster-Nyarko E."/>
            <person name="Jarju S."/>
            <person name="Secka A."/>
            <person name="Antonio M."/>
            <person name="Oren A."/>
            <person name="Chaudhuri R.R."/>
            <person name="La Ragione R."/>
            <person name="Hildebrand F."/>
            <person name="Pallen M.J."/>
        </authorList>
    </citation>
    <scope>NUCLEOTIDE SEQUENCE</scope>
    <source>
        <strain evidence="2">B1-8020</strain>
    </source>
</reference>
<dbReference type="SUPFAM" id="SSF47413">
    <property type="entry name" value="lambda repressor-like DNA-binding domains"/>
    <property type="match status" value="1"/>
</dbReference>
<evidence type="ECO:0000313" key="3">
    <source>
        <dbReference type="Proteomes" id="UP000823604"/>
    </source>
</evidence>
<accession>A0A9D9IHY0</accession>
<dbReference type="GO" id="GO:0003677">
    <property type="term" value="F:DNA binding"/>
    <property type="evidence" value="ECO:0007669"/>
    <property type="project" value="InterPro"/>
</dbReference>
<evidence type="ECO:0000313" key="2">
    <source>
        <dbReference type="EMBL" id="MBO8472500.1"/>
    </source>
</evidence>
<dbReference type="InterPro" id="IPR010982">
    <property type="entry name" value="Lambda_DNA-bd_dom_sf"/>
</dbReference>
<dbReference type="InterPro" id="IPR001387">
    <property type="entry name" value="Cro/C1-type_HTH"/>
</dbReference>
<dbReference type="AlphaFoldDB" id="A0A9D9IHY0"/>
<gene>
    <name evidence="2" type="ORF">IAB81_02580</name>
</gene>
<comment type="caution">
    <text evidence="2">The sequence shown here is derived from an EMBL/GenBank/DDBJ whole genome shotgun (WGS) entry which is preliminary data.</text>
</comment>
<organism evidence="2 3">
    <name type="scientific">Candidatus Merdivivens pullicola</name>
    <dbReference type="NCBI Taxonomy" id="2840872"/>
    <lineage>
        <taxon>Bacteria</taxon>
        <taxon>Pseudomonadati</taxon>
        <taxon>Bacteroidota</taxon>
        <taxon>Bacteroidia</taxon>
        <taxon>Bacteroidales</taxon>
        <taxon>Muribaculaceae</taxon>
        <taxon>Muribaculaceae incertae sedis</taxon>
        <taxon>Candidatus Merdivivens</taxon>
    </lineage>
</organism>
<proteinExistence type="predicted"/>
<dbReference type="Gene3D" id="1.10.260.40">
    <property type="entry name" value="lambda repressor-like DNA-binding domains"/>
    <property type="match status" value="1"/>
</dbReference>
<dbReference type="Proteomes" id="UP000823604">
    <property type="component" value="Unassembled WGS sequence"/>
</dbReference>
<evidence type="ECO:0000259" key="1">
    <source>
        <dbReference type="PROSITE" id="PS50943"/>
    </source>
</evidence>
<feature type="domain" description="HTH cro/C1-type" evidence="1">
    <location>
        <begin position="31"/>
        <end position="78"/>
    </location>
</feature>
<reference evidence="2" key="1">
    <citation type="submission" date="2020-10" db="EMBL/GenBank/DDBJ databases">
        <authorList>
            <person name="Gilroy R."/>
        </authorList>
    </citation>
    <scope>NUCLEOTIDE SEQUENCE</scope>
    <source>
        <strain evidence="2">B1-8020</strain>
    </source>
</reference>
<name>A0A9D9IHY0_9BACT</name>
<sequence>MINKKQKKDDKSGTALRMRRIGTIIDTQKSRLRYTQVELSRQTGLTDQTIINIRNGENTYVKNLLDICEILELDMKLVDRTTGEEHLI</sequence>
<dbReference type="EMBL" id="JADIMA010000028">
    <property type="protein sequence ID" value="MBO8472500.1"/>
    <property type="molecule type" value="Genomic_DNA"/>
</dbReference>
<dbReference type="PROSITE" id="PS50943">
    <property type="entry name" value="HTH_CROC1"/>
    <property type="match status" value="1"/>
</dbReference>
<protein>
    <submittedName>
        <fullName evidence="2">Helix-turn-helix domain-containing protein</fullName>
    </submittedName>
</protein>